<feature type="domain" description="AMP-dependent synthetase/ligase" evidence="1">
    <location>
        <begin position="132"/>
        <end position="284"/>
    </location>
</feature>
<evidence type="ECO:0000313" key="3">
    <source>
        <dbReference type="EMBL" id="ABI71686.1"/>
    </source>
</evidence>
<proteinExistence type="predicted"/>
<dbReference type="PANTHER" id="PTHR43845:SF1">
    <property type="entry name" value="BLR5969 PROTEIN"/>
    <property type="match status" value="1"/>
</dbReference>
<evidence type="ECO:0000313" key="4">
    <source>
        <dbReference type="Proteomes" id="UP000000684"/>
    </source>
</evidence>
<dbReference type="EMBL" id="CP000447">
    <property type="protein sequence ID" value="ABI71686.1"/>
    <property type="molecule type" value="Genomic_DNA"/>
</dbReference>
<dbReference type="Gene3D" id="3.40.50.12780">
    <property type="entry name" value="N-terminal domain of ligase-like"/>
    <property type="match status" value="1"/>
</dbReference>
<dbReference type="InterPro" id="IPR028154">
    <property type="entry name" value="AMP-dep_Lig_C"/>
</dbReference>
<protein>
    <submittedName>
        <fullName evidence="3">Putative phenylacetate-coenzyme A ligase</fullName>
    </submittedName>
</protein>
<dbReference type="AlphaFoldDB" id="Q082X9"/>
<dbReference type="InterPro" id="IPR000873">
    <property type="entry name" value="AMP-dep_synth/lig_dom"/>
</dbReference>
<keyword evidence="3" id="KW-0436">Ligase</keyword>
<gene>
    <name evidence="3" type="ordered locus">Sfri_1837</name>
</gene>
<dbReference type="InterPro" id="IPR045851">
    <property type="entry name" value="AMP-bd_C_sf"/>
</dbReference>
<dbReference type="STRING" id="318167.Sfri_1837"/>
<dbReference type="Gene3D" id="3.30.300.30">
    <property type="match status" value="1"/>
</dbReference>
<evidence type="ECO:0000259" key="1">
    <source>
        <dbReference type="Pfam" id="PF00501"/>
    </source>
</evidence>
<sequence>MKNHKYRLTMNSYFNKNACQDADAREHSLFTKLPDFLNFAKHECLHYQQTLNNIDVDKIDSRALLAKLPITRKSDLINLQKLNPPLAGLNAASAKFHRIFQSPGPIYDPEHCTDDWWRLGQAFHAAGFKQGDIVQNCLSYHLTPGGFILDSGARACGCVVIPAGPGQTEQQLDIIEDLKPNGYCGTPSFLKILLDKATADNRDVSSLQKALVTGEALPTALRREFDAAGISTLQAYASADVGLIGYETIADDGFIISEDVIVEIVRPGSLLPVADGAIGEVVITSFNRDYPLIRFATGDLSAIKAGESACGRTNMRIKGWLGRADQTTKVKGMFVHPEQVDKVCQSDACIIKARLVVSQVNHQDKMHLVCEVIESALRDGNEQVLKDKIAQTLKTVTKLTGSVELVPLNSLPDDGKVIDEQRDFD</sequence>
<keyword evidence="4" id="KW-1185">Reference proteome</keyword>
<accession>Q082X9</accession>
<feature type="domain" description="AMP-dependent ligase C-terminal" evidence="2">
    <location>
        <begin position="332"/>
        <end position="413"/>
    </location>
</feature>
<dbReference type="InterPro" id="IPR042099">
    <property type="entry name" value="ANL_N_sf"/>
</dbReference>
<dbReference type="GO" id="GO:0016874">
    <property type="term" value="F:ligase activity"/>
    <property type="evidence" value="ECO:0007669"/>
    <property type="project" value="UniProtKB-KW"/>
</dbReference>
<evidence type="ECO:0000259" key="2">
    <source>
        <dbReference type="Pfam" id="PF14535"/>
    </source>
</evidence>
<name>Q082X9_SHEFN</name>
<dbReference type="Pfam" id="PF00501">
    <property type="entry name" value="AMP-binding"/>
    <property type="match status" value="1"/>
</dbReference>
<dbReference type="HOGENOM" id="CLU_035301_1_3_6"/>
<dbReference type="eggNOG" id="COG1541">
    <property type="taxonomic scope" value="Bacteria"/>
</dbReference>
<dbReference type="Proteomes" id="UP000000684">
    <property type="component" value="Chromosome"/>
</dbReference>
<dbReference type="Pfam" id="PF14535">
    <property type="entry name" value="AMP-binding_C_2"/>
    <property type="match status" value="1"/>
</dbReference>
<reference evidence="3 4" key="1">
    <citation type="submission" date="2006-08" db="EMBL/GenBank/DDBJ databases">
        <title>Complete sequence of Shewanella frigidimarina NCIMB 400.</title>
        <authorList>
            <consortium name="US DOE Joint Genome Institute"/>
            <person name="Copeland A."/>
            <person name="Lucas S."/>
            <person name="Lapidus A."/>
            <person name="Barry K."/>
            <person name="Detter J.C."/>
            <person name="Glavina del Rio T."/>
            <person name="Hammon N."/>
            <person name="Israni S."/>
            <person name="Dalin E."/>
            <person name="Tice H."/>
            <person name="Pitluck S."/>
            <person name="Fredrickson J.K."/>
            <person name="Kolker E."/>
            <person name="McCuel L.A."/>
            <person name="DiChristina T."/>
            <person name="Nealson K.H."/>
            <person name="Newman D."/>
            <person name="Tiedje J.M."/>
            <person name="Zhou J."/>
            <person name="Romine M.F."/>
            <person name="Culley D.E."/>
            <person name="Serres M."/>
            <person name="Chertkov O."/>
            <person name="Brettin T."/>
            <person name="Bruce D."/>
            <person name="Han C."/>
            <person name="Tapia R."/>
            <person name="Gilna P."/>
            <person name="Schmutz J."/>
            <person name="Larimer F."/>
            <person name="Land M."/>
            <person name="Hauser L."/>
            <person name="Kyrpides N."/>
            <person name="Mikhailova N."/>
            <person name="Richardson P."/>
        </authorList>
    </citation>
    <scope>NUCLEOTIDE SEQUENCE [LARGE SCALE GENOMIC DNA]</scope>
    <source>
        <strain evidence="3 4">NCIMB 400</strain>
    </source>
</reference>
<dbReference type="SUPFAM" id="SSF56801">
    <property type="entry name" value="Acetyl-CoA synthetase-like"/>
    <property type="match status" value="1"/>
</dbReference>
<dbReference type="PANTHER" id="PTHR43845">
    <property type="entry name" value="BLR5969 PROTEIN"/>
    <property type="match status" value="1"/>
</dbReference>
<organism evidence="3 4">
    <name type="scientific">Shewanella frigidimarina (strain NCIMB 400)</name>
    <dbReference type="NCBI Taxonomy" id="318167"/>
    <lineage>
        <taxon>Bacteria</taxon>
        <taxon>Pseudomonadati</taxon>
        <taxon>Pseudomonadota</taxon>
        <taxon>Gammaproteobacteria</taxon>
        <taxon>Alteromonadales</taxon>
        <taxon>Shewanellaceae</taxon>
        <taxon>Shewanella</taxon>
    </lineage>
</organism>
<dbReference type="KEGG" id="sfr:Sfri_1837"/>